<dbReference type="EMBL" id="CP002353">
    <property type="protein sequence ID" value="ADV61988.1"/>
    <property type="molecule type" value="Genomic_DNA"/>
</dbReference>
<evidence type="ECO:0000313" key="3">
    <source>
        <dbReference type="Proteomes" id="UP000008631"/>
    </source>
</evidence>
<reference key="1">
    <citation type="submission" date="2010-11" db="EMBL/GenBank/DDBJ databases">
        <title>The complete sequence of chromosome of Isophaera pallida ATCC 43644.</title>
        <authorList>
            <consortium name="US DOE Joint Genome Institute (JGI-PGF)"/>
            <person name="Lucas S."/>
            <person name="Copeland A."/>
            <person name="Lapidus A."/>
            <person name="Bruce D."/>
            <person name="Goodwin L."/>
            <person name="Pitluck S."/>
            <person name="Kyrpides N."/>
            <person name="Mavromatis K."/>
            <person name="Pagani I."/>
            <person name="Ivanova N."/>
            <person name="Saunders E."/>
            <person name="Brettin T."/>
            <person name="Detter J.C."/>
            <person name="Han C."/>
            <person name="Tapia R."/>
            <person name="Land M."/>
            <person name="Hauser L."/>
            <person name="Markowitz V."/>
            <person name="Cheng J.-F."/>
            <person name="Hugenholtz P."/>
            <person name="Woyke T."/>
            <person name="Wu D."/>
            <person name="Eisen J.A."/>
        </authorList>
    </citation>
    <scope>NUCLEOTIDE SEQUENCE</scope>
    <source>
        <strain>ATCC 43644</strain>
    </source>
</reference>
<sequence>MSERIPTYLLNVRASLDWRRWIAPVLSLGLGGVLIAGCGGLSGGSTSLPPETPRSGPHGGPMVPLPGGSGFGEVVIEYERNRAVVAAYFLNENDQPLDTLPTQVEARLETPSGELTVPLSPAPTTDKVRNINNSGKARFASKPGDYDLDRLIGTLSGTYNGQTFREAFYRSQ</sequence>
<dbReference type="KEGG" id="ipa:Isop_1403"/>
<evidence type="ECO:0000256" key="1">
    <source>
        <dbReference type="SAM" id="Phobius"/>
    </source>
</evidence>
<dbReference type="AlphaFoldDB" id="E8QXE7"/>
<protein>
    <submittedName>
        <fullName evidence="2">Uncharacterized protein</fullName>
    </submittedName>
</protein>
<dbReference type="OrthoDB" id="291359at2"/>
<keyword evidence="1" id="KW-0472">Membrane</keyword>
<accession>E8QXE7</accession>
<name>E8QXE7_ISOPI</name>
<keyword evidence="1" id="KW-0812">Transmembrane</keyword>
<keyword evidence="1" id="KW-1133">Transmembrane helix</keyword>
<dbReference type="eggNOG" id="ENOG502ZDYC">
    <property type="taxonomic scope" value="Bacteria"/>
</dbReference>
<dbReference type="InParanoid" id="E8QXE7"/>
<dbReference type="Proteomes" id="UP000008631">
    <property type="component" value="Chromosome"/>
</dbReference>
<keyword evidence="3" id="KW-1185">Reference proteome</keyword>
<dbReference type="HOGENOM" id="CLU_1553204_0_0_0"/>
<proteinExistence type="predicted"/>
<organism evidence="2 3">
    <name type="scientific">Isosphaera pallida (strain ATCC 43644 / DSM 9630 / IS1B)</name>
    <dbReference type="NCBI Taxonomy" id="575540"/>
    <lineage>
        <taxon>Bacteria</taxon>
        <taxon>Pseudomonadati</taxon>
        <taxon>Planctomycetota</taxon>
        <taxon>Planctomycetia</taxon>
        <taxon>Isosphaerales</taxon>
        <taxon>Isosphaeraceae</taxon>
        <taxon>Isosphaera</taxon>
    </lineage>
</organism>
<evidence type="ECO:0000313" key="2">
    <source>
        <dbReference type="EMBL" id="ADV61988.1"/>
    </source>
</evidence>
<dbReference type="RefSeq" id="WP_013564276.1">
    <property type="nucleotide sequence ID" value="NC_014962.1"/>
</dbReference>
<reference evidence="2 3" key="2">
    <citation type="journal article" date="2011" name="Stand. Genomic Sci.">
        <title>Complete genome sequence of Isosphaera pallida type strain (IS1B).</title>
        <authorList>
            <consortium name="US DOE Joint Genome Institute (JGI-PGF)"/>
            <person name="Goker M."/>
            <person name="Cleland D."/>
            <person name="Saunders E."/>
            <person name="Lapidus A."/>
            <person name="Nolan M."/>
            <person name="Lucas S."/>
            <person name="Hammon N."/>
            <person name="Deshpande S."/>
            <person name="Cheng J.F."/>
            <person name="Tapia R."/>
            <person name="Han C."/>
            <person name="Goodwin L."/>
            <person name="Pitluck S."/>
            <person name="Liolios K."/>
            <person name="Pagani I."/>
            <person name="Ivanova N."/>
            <person name="Mavromatis K."/>
            <person name="Pati A."/>
            <person name="Chen A."/>
            <person name="Palaniappan K."/>
            <person name="Land M."/>
            <person name="Hauser L."/>
            <person name="Chang Y.J."/>
            <person name="Jeffries C.D."/>
            <person name="Detter J.C."/>
            <person name="Beck B."/>
            <person name="Woyke T."/>
            <person name="Bristow J."/>
            <person name="Eisen J.A."/>
            <person name="Markowitz V."/>
            <person name="Hugenholtz P."/>
            <person name="Kyrpides N.C."/>
            <person name="Klenk H.P."/>
        </authorList>
    </citation>
    <scope>NUCLEOTIDE SEQUENCE [LARGE SCALE GENOMIC DNA]</scope>
    <source>
        <strain evidence="3">ATCC 43644 / DSM 9630 / IS1B</strain>
    </source>
</reference>
<gene>
    <name evidence="2" type="ordered locus">Isop_1403</name>
</gene>
<feature type="transmembrane region" description="Helical" evidence="1">
    <location>
        <begin position="21"/>
        <end position="42"/>
    </location>
</feature>